<sequence length="86" mass="9867">MAEAAKAEGLMKELQKLRSRSQSFLQNHEPIASSTPTKQDTDSSSRLAFREVVEAVKHTNNAIFELFVRQQSDWKLQTENSQSDWQ</sequence>
<proteinExistence type="predicted"/>
<dbReference type="Proteomes" id="UP000054560">
    <property type="component" value="Unassembled WGS sequence"/>
</dbReference>
<dbReference type="EMBL" id="KQ241751">
    <property type="protein sequence ID" value="KNC84620.1"/>
    <property type="molecule type" value="Genomic_DNA"/>
</dbReference>
<dbReference type="GeneID" id="25903654"/>
<gene>
    <name evidence="2" type="ORF">SARC_03150</name>
</gene>
<organism evidence="2 3">
    <name type="scientific">Sphaeroforma arctica JP610</name>
    <dbReference type="NCBI Taxonomy" id="667725"/>
    <lineage>
        <taxon>Eukaryota</taxon>
        <taxon>Ichthyosporea</taxon>
        <taxon>Ichthyophonida</taxon>
        <taxon>Sphaeroforma</taxon>
    </lineage>
</organism>
<dbReference type="AlphaFoldDB" id="A0A0L0G6I2"/>
<feature type="non-terminal residue" evidence="2">
    <location>
        <position position="86"/>
    </location>
</feature>
<name>A0A0L0G6I2_9EUKA</name>
<keyword evidence="3" id="KW-1185">Reference proteome</keyword>
<reference evidence="2 3" key="1">
    <citation type="submission" date="2011-02" db="EMBL/GenBank/DDBJ databases">
        <title>The Genome Sequence of Sphaeroforma arctica JP610.</title>
        <authorList>
            <consortium name="The Broad Institute Genome Sequencing Platform"/>
            <person name="Russ C."/>
            <person name="Cuomo C."/>
            <person name="Young S.K."/>
            <person name="Zeng Q."/>
            <person name="Gargeya S."/>
            <person name="Alvarado L."/>
            <person name="Berlin A."/>
            <person name="Chapman S.B."/>
            <person name="Chen Z."/>
            <person name="Freedman E."/>
            <person name="Gellesch M."/>
            <person name="Goldberg J."/>
            <person name="Griggs A."/>
            <person name="Gujja S."/>
            <person name="Heilman E."/>
            <person name="Heiman D."/>
            <person name="Howarth C."/>
            <person name="Mehta T."/>
            <person name="Neiman D."/>
            <person name="Pearson M."/>
            <person name="Roberts A."/>
            <person name="Saif S."/>
            <person name="Shea T."/>
            <person name="Shenoy N."/>
            <person name="Sisk P."/>
            <person name="Stolte C."/>
            <person name="Sykes S."/>
            <person name="White J."/>
            <person name="Yandava C."/>
            <person name="Burger G."/>
            <person name="Gray M.W."/>
            <person name="Holland P.W.H."/>
            <person name="King N."/>
            <person name="Lang F.B.F."/>
            <person name="Roger A.J."/>
            <person name="Ruiz-Trillo I."/>
            <person name="Haas B."/>
            <person name="Nusbaum C."/>
            <person name="Birren B."/>
        </authorList>
    </citation>
    <scope>NUCLEOTIDE SEQUENCE [LARGE SCALE GENOMIC DNA]</scope>
    <source>
        <strain evidence="2 3">JP610</strain>
    </source>
</reference>
<evidence type="ECO:0000313" key="3">
    <source>
        <dbReference type="Proteomes" id="UP000054560"/>
    </source>
</evidence>
<evidence type="ECO:0000256" key="1">
    <source>
        <dbReference type="SAM" id="MobiDB-lite"/>
    </source>
</evidence>
<accession>A0A0L0G6I2</accession>
<feature type="region of interest" description="Disordered" evidence="1">
    <location>
        <begin position="18"/>
        <end position="44"/>
    </location>
</feature>
<dbReference type="RefSeq" id="XP_014158522.1">
    <property type="nucleotide sequence ID" value="XM_014303047.1"/>
</dbReference>
<protein>
    <submittedName>
        <fullName evidence="2">Uncharacterized protein</fullName>
    </submittedName>
</protein>
<feature type="compositionally biased region" description="Polar residues" evidence="1">
    <location>
        <begin position="20"/>
        <end position="38"/>
    </location>
</feature>
<evidence type="ECO:0000313" key="2">
    <source>
        <dbReference type="EMBL" id="KNC84620.1"/>
    </source>
</evidence>